<dbReference type="InterPro" id="IPR015943">
    <property type="entry name" value="WD40/YVTN_repeat-like_dom_sf"/>
</dbReference>
<proteinExistence type="inferred from homology"/>
<dbReference type="STRING" id="1245748.A0A3R7FQE3"/>
<dbReference type="SUPFAM" id="SSF110296">
    <property type="entry name" value="Oligoxyloglucan reducing end-specific cellobiohydrolase"/>
    <property type="match status" value="2"/>
</dbReference>
<feature type="region of interest" description="Disordered" evidence="7">
    <location>
        <begin position="921"/>
        <end position="968"/>
    </location>
</feature>
<dbReference type="GO" id="GO:0016798">
    <property type="term" value="F:hydrolase activity, acting on glycosyl bonds"/>
    <property type="evidence" value="ECO:0007669"/>
    <property type="project" value="UniProtKB-KW"/>
</dbReference>
<name>A0A3R7FQE3_9EURO</name>
<dbReference type="OrthoDB" id="2151161at2759"/>
<dbReference type="GO" id="GO:0010411">
    <property type="term" value="P:xyloglucan metabolic process"/>
    <property type="evidence" value="ECO:0007669"/>
    <property type="project" value="TreeGrafter"/>
</dbReference>
<comment type="caution">
    <text evidence="9">The sequence shown here is derived from an EMBL/GenBank/DDBJ whole genome shotgun (WGS) entry which is preliminary data.</text>
</comment>
<dbReference type="PANTHER" id="PTHR43739">
    <property type="entry name" value="XYLOGLUCANASE (EUROFUNG)"/>
    <property type="match status" value="1"/>
</dbReference>
<protein>
    <recommendedName>
        <fullName evidence="11">Sortilin N-terminal domain-containing protein</fullName>
    </recommendedName>
</protein>
<dbReference type="InterPro" id="IPR052025">
    <property type="entry name" value="Xyloglucanase_GH74"/>
</dbReference>
<evidence type="ECO:0000256" key="6">
    <source>
        <dbReference type="ARBA" id="ARBA00037986"/>
    </source>
</evidence>
<evidence type="ECO:0000256" key="1">
    <source>
        <dbReference type="ARBA" id="ARBA00022729"/>
    </source>
</evidence>
<dbReference type="PANTHER" id="PTHR43739:SF2">
    <property type="entry name" value="OLIGOXYLOGLUCAN-REDUCING END-SPECIFIC XYLOGLUCANASE-RELATED"/>
    <property type="match status" value="1"/>
</dbReference>
<keyword evidence="2" id="KW-0378">Hydrolase</keyword>
<keyword evidence="3" id="KW-0119">Carbohydrate metabolism</keyword>
<dbReference type="AlphaFoldDB" id="A0A3R7FQE3"/>
<feature type="chain" id="PRO_5018789555" description="Sortilin N-terminal domain-containing protein" evidence="8">
    <location>
        <begin position="21"/>
        <end position="987"/>
    </location>
</feature>
<accession>A0A3R7FQE3</accession>
<dbReference type="EMBL" id="NIDN02000149">
    <property type="protein sequence ID" value="RLL95505.1"/>
    <property type="molecule type" value="Genomic_DNA"/>
</dbReference>
<keyword evidence="1 8" id="KW-0732">Signal</keyword>
<keyword evidence="4" id="KW-0326">Glycosidase</keyword>
<keyword evidence="5" id="KW-0624">Polysaccharide degradation</keyword>
<evidence type="ECO:0000256" key="2">
    <source>
        <dbReference type="ARBA" id="ARBA00022801"/>
    </source>
</evidence>
<comment type="similarity">
    <text evidence="6">Belongs to the glycosyl hydrolase 74 family.</text>
</comment>
<dbReference type="GO" id="GO:0000272">
    <property type="term" value="P:polysaccharide catabolic process"/>
    <property type="evidence" value="ECO:0007669"/>
    <property type="project" value="UniProtKB-KW"/>
</dbReference>
<dbReference type="CDD" id="cd15482">
    <property type="entry name" value="Sialidase_non-viral"/>
    <property type="match status" value="2"/>
</dbReference>
<keyword evidence="10" id="KW-1185">Reference proteome</keyword>
<evidence type="ECO:0000256" key="8">
    <source>
        <dbReference type="SAM" id="SignalP"/>
    </source>
</evidence>
<gene>
    <name evidence="9" type="ORF">CFD26_102819</name>
</gene>
<evidence type="ECO:0000313" key="10">
    <source>
        <dbReference type="Proteomes" id="UP000215289"/>
    </source>
</evidence>
<feature type="signal peptide" evidence="8">
    <location>
        <begin position="1"/>
        <end position="20"/>
    </location>
</feature>
<evidence type="ECO:0008006" key="11">
    <source>
        <dbReference type="Google" id="ProtNLM"/>
    </source>
</evidence>
<reference evidence="9 10" key="1">
    <citation type="submission" date="2018-08" db="EMBL/GenBank/DDBJ databases">
        <title>Draft genome sequences of two Aspergillus turcosus clinical strains isolated from bronchoalveolar lavage fluid: one azole-susceptible and the other azole-resistant.</title>
        <authorList>
            <person name="Parent-Michaud M."/>
            <person name="Dufresne P.J."/>
            <person name="Fournier E."/>
            <person name="Martineau C."/>
            <person name="Moreira S."/>
            <person name="Perkins V."/>
            <person name="De Repentigny L."/>
            <person name="Dufresne S.F."/>
        </authorList>
    </citation>
    <scope>NUCLEOTIDE SEQUENCE [LARGE SCALE GENOMIC DNA]</scope>
    <source>
        <strain evidence="9">HMR AF 1038</strain>
    </source>
</reference>
<dbReference type="Proteomes" id="UP000215289">
    <property type="component" value="Unassembled WGS sequence"/>
</dbReference>
<sequence>MKNWLPKLGLAVLCATSAAAATAKHAYEFKSVAITGGGYITGIVGHPTEKNLLYARTDIGSTYRWEQELNKWIPLTDFIGPEDENLLGTESVAMDPNDPNRLYLAQGRYLSSNNSAFFVSDDRGATFTRYPAAFRMGSNEMGRNNGERLAVNPFKPNELWMGTRNAGLMKSSDRAKTWTNVTNFPDAATNGIGITFVIFDPQHEGTIYVGACIPSGLYYTTNGGKTWESIPGQPMQWDPSLLVYPNETQPQSTAPQPMKAVLASNGVLYVTYADAPGPWGVAYGAVHVYNTRTSQWTDITPSANNTVPAPYTPQAFPAGGYCGLSVAADDPNTVVVVSLDRDPGPALDSMYISRDGGKSWKDVSQLSTPPGSGGFWGHPIAEAALANGTEVPWLSFNWGPRWGGYGAPSPVKGLTKFGWWMTAVLVDPRNSGHVMYGTGATIWATDTIGRADKNSAPEWYIQAQGIEEIVTLAMISPREGAHLLSGAGDINGFKHDNLDTLQPMFGLPVFSNLNTLDWAGQRPEVIVRGGPCGHQYPDGCGQAAYSMDGGSGWTKFTICIPNVNTSTTNPGVMTVDASGKYVVWSSAMSVVSPTVQAVTPPANDSGPYASNDWGKTWTSPRGLTVMTPYISADRVQPKTFYAFSGGVWYISTDGGLSYRGFNASDVGLPKDPGAVPVVSVDRAGEIWLALGSNGVYHTTTFGKRWKRIAPKGTVADLITVGAAAPGSKKPALFIRGSPGPPKKSDYGIYRSDDNGSTWERVDNDTHRYGGFNLIQGDPRVYGRVYLGTGGRGLLYADIVPGRSAKQGNVPGTGEVRTPGASAQYATRPPGFYAWMTRLGLLVRREPLLGSSRMMRNNADRTQGEQAEQGDEGIVGAGVPPVDEHAIKSIKARPMIAAYGQSVPMEDARFAPNLTGGLGALPAPGAKPVVEKEPVEAVQDQPANDEHQGDDNNDVLADDGWRDGSTKEQQGALLRDAWEWIALRSLAD</sequence>
<feature type="region of interest" description="Disordered" evidence="7">
    <location>
        <begin position="856"/>
        <end position="879"/>
    </location>
</feature>
<evidence type="ECO:0000256" key="7">
    <source>
        <dbReference type="SAM" id="MobiDB-lite"/>
    </source>
</evidence>
<evidence type="ECO:0000256" key="5">
    <source>
        <dbReference type="ARBA" id="ARBA00023326"/>
    </source>
</evidence>
<organism evidence="9 10">
    <name type="scientific">Aspergillus turcosus</name>
    <dbReference type="NCBI Taxonomy" id="1245748"/>
    <lineage>
        <taxon>Eukaryota</taxon>
        <taxon>Fungi</taxon>
        <taxon>Dikarya</taxon>
        <taxon>Ascomycota</taxon>
        <taxon>Pezizomycotina</taxon>
        <taxon>Eurotiomycetes</taxon>
        <taxon>Eurotiomycetidae</taxon>
        <taxon>Eurotiales</taxon>
        <taxon>Aspergillaceae</taxon>
        <taxon>Aspergillus</taxon>
        <taxon>Aspergillus subgen. Fumigati</taxon>
    </lineage>
</organism>
<evidence type="ECO:0000313" key="9">
    <source>
        <dbReference type="EMBL" id="RLL95505.1"/>
    </source>
</evidence>
<evidence type="ECO:0000256" key="4">
    <source>
        <dbReference type="ARBA" id="ARBA00023295"/>
    </source>
</evidence>
<evidence type="ECO:0000256" key="3">
    <source>
        <dbReference type="ARBA" id="ARBA00023277"/>
    </source>
</evidence>
<dbReference type="Gene3D" id="2.130.10.10">
    <property type="entry name" value="YVTN repeat-like/Quinoprotein amine dehydrogenase"/>
    <property type="match status" value="2"/>
</dbReference>